<reference evidence="6" key="1">
    <citation type="journal article" date="2015" name="Genome Announc.">
        <title>Whole-Genome Sequences of 80 Environmental and Clinical Isolates of Burkholderia pseudomallei.</title>
        <authorList>
            <person name="Johnson S.L."/>
            <person name="Baker A.L."/>
            <person name="Chain P.S."/>
            <person name="Currie B.J."/>
            <person name="Daligault H.E."/>
            <person name="Davenport K.W."/>
            <person name="Davis C.B."/>
            <person name="Inglis T.J."/>
            <person name="Kaestli M."/>
            <person name="Koren S."/>
            <person name="Mayo M."/>
            <person name="Merritt A.J."/>
            <person name="Price E.P."/>
            <person name="Sarovich D.S."/>
            <person name="Warner J."/>
            <person name="Rosovitz M.J."/>
        </authorList>
    </citation>
    <scope>NUCLEOTIDE SEQUENCE [LARGE SCALE GENOMIC DNA]</scope>
    <source>
        <strain evidence="6">DSM 2030</strain>
    </source>
</reference>
<proteinExistence type="predicted"/>
<gene>
    <name evidence="5" type="primary">trpE2</name>
    <name evidence="5" type="ORF">TKV_c19630</name>
</gene>
<keyword evidence="6" id="KW-1185">Reference proteome</keyword>
<keyword evidence="2" id="KW-0808">Transferase</keyword>
<dbReference type="InterPro" id="IPR006805">
    <property type="entry name" value="Anth_synth_I_N"/>
</dbReference>
<evidence type="ECO:0000259" key="3">
    <source>
        <dbReference type="Pfam" id="PF00425"/>
    </source>
</evidence>
<protein>
    <recommendedName>
        <fullName evidence="1">aminodeoxychorismate synthase</fullName>
        <ecNumber evidence="1">2.6.1.85</ecNumber>
    </recommendedName>
</protein>
<sequence>MIDKMVIMDKLIEPFRVFYNLNKDYSVLLESNLLDDRFGRYSFVFVNPKEIFLCHDQDDVFEFLDVLTRRMVERRSPSPFIFNGGFAGYLSYNFGVDLFGVERKRDFSATYKAFFGYYEDYIIFDHFDKKTYVCLSERDDLEKIYELENEDNFDGFRIVPPVVNEVVCNFEKEEYKQSICKIREYIYEGDVYQVNLSQQFKFIGKFDPMFLYSILRKRNYGAYHAFVKLDKSNIVSTSPELFLQKRDDVIITRPIKGTVRRGKDHKEDEYLKNLLYNDEKCRSELLMIVDLERNDFAKICKPYSICVEKLFEVEEYSTVFHLVSTIKGELNRGIDFGDIIRATFPGGSITGAPKLNSIKIIEELEKTPRGVYTGSIGYVSNNFNMDFNIAIRTMIIEGNQAYYNVGGGIVWDSNEEEEYKETLYKGKPLYDILTNNQNSIKI</sequence>
<dbReference type="EMBL" id="CP009170">
    <property type="protein sequence ID" value="AIS53107.1"/>
    <property type="molecule type" value="Genomic_DNA"/>
</dbReference>
<evidence type="ECO:0000256" key="1">
    <source>
        <dbReference type="ARBA" id="ARBA00013139"/>
    </source>
</evidence>
<dbReference type="InterPro" id="IPR005801">
    <property type="entry name" value="ADC_synthase"/>
</dbReference>
<dbReference type="Gene3D" id="3.60.120.10">
    <property type="entry name" value="Anthranilate synthase"/>
    <property type="match status" value="1"/>
</dbReference>
<evidence type="ECO:0000313" key="5">
    <source>
        <dbReference type="EMBL" id="AIS53107.1"/>
    </source>
</evidence>
<dbReference type="GO" id="GO:0016829">
    <property type="term" value="F:lyase activity"/>
    <property type="evidence" value="ECO:0007669"/>
    <property type="project" value="UniProtKB-KW"/>
</dbReference>
<dbReference type="PANTHER" id="PTHR11236:SF50">
    <property type="entry name" value="AMINODEOXYCHORISMATE SYNTHASE COMPONENT 1"/>
    <property type="match status" value="1"/>
</dbReference>
<evidence type="ECO:0000256" key="2">
    <source>
        <dbReference type="ARBA" id="ARBA00022679"/>
    </source>
</evidence>
<dbReference type="InterPro" id="IPR015890">
    <property type="entry name" value="Chorismate_C"/>
</dbReference>
<dbReference type="RefSeq" id="WP_049686273.1">
    <property type="nucleotide sequence ID" value="NZ_CP009170.1"/>
</dbReference>
<evidence type="ECO:0000313" key="6">
    <source>
        <dbReference type="Proteomes" id="UP000029669"/>
    </source>
</evidence>
<feature type="domain" description="Chorismate-utilising enzyme C-terminal" evidence="3">
    <location>
        <begin position="172"/>
        <end position="425"/>
    </location>
</feature>
<dbReference type="Pfam" id="PF00425">
    <property type="entry name" value="Chorismate_bind"/>
    <property type="match status" value="1"/>
</dbReference>
<dbReference type="GO" id="GO:0046820">
    <property type="term" value="F:4-amino-4-deoxychorismate synthase activity"/>
    <property type="evidence" value="ECO:0007669"/>
    <property type="project" value="UniProtKB-EC"/>
</dbReference>
<dbReference type="eggNOG" id="COG0147">
    <property type="taxonomic scope" value="Bacteria"/>
</dbReference>
<keyword evidence="5" id="KW-0456">Lyase</keyword>
<evidence type="ECO:0000259" key="4">
    <source>
        <dbReference type="Pfam" id="PF04715"/>
    </source>
</evidence>
<dbReference type="SUPFAM" id="SSF56322">
    <property type="entry name" value="ADC synthase"/>
    <property type="match status" value="1"/>
</dbReference>
<dbReference type="KEGG" id="tki:TKV_c19630"/>
<dbReference type="Pfam" id="PF04715">
    <property type="entry name" value="Anth_synt_I_N"/>
    <property type="match status" value="1"/>
</dbReference>
<dbReference type="GO" id="GO:0009396">
    <property type="term" value="P:folic acid-containing compound biosynthetic process"/>
    <property type="evidence" value="ECO:0007669"/>
    <property type="project" value="InterPro"/>
</dbReference>
<feature type="domain" description="Anthranilate synthase component I N-terminal" evidence="4">
    <location>
        <begin position="12"/>
        <end position="133"/>
    </location>
</feature>
<name>A0A097ATG8_THEKI</name>
<dbReference type="GO" id="GO:0000162">
    <property type="term" value="P:L-tryptophan biosynthetic process"/>
    <property type="evidence" value="ECO:0007669"/>
    <property type="project" value="TreeGrafter"/>
</dbReference>
<dbReference type="InterPro" id="IPR005802">
    <property type="entry name" value="ADC_synth_comp_1"/>
</dbReference>
<dbReference type="AlphaFoldDB" id="A0A097ATG8"/>
<dbReference type="InterPro" id="IPR019999">
    <property type="entry name" value="Anth_synth_I-like"/>
</dbReference>
<dbReference type="HOGENOM" id="CLU_006493_7_2_9"/>
<accession>A0A097ATG8</accession>
<dbReference type="NCBIfam" id="TIGR00553">
    <property type="entry name" value="pabB"/>
    <property type="match status" value="1"/>
</dbReference>
<dbReference type="STRING" id="2325.TKV_c19630"/>
<organism evidence="5 6">
    <name type="scientific">Thermoanaerobacter kivui</name>
    <name type="common">Acetogenium kivui</name>
    <dbReference type="NCBI Taxonomy" id="2325"/>
    <lineage>
        <taxon>Bacteria</taxon>
        <taxon>Bacillati</taxon>
        <taxon>Bacillota</taxon>
        <taxon>Clostridia</taxon>
        <taxon>Thermoanaerobacterales</taxon>
        <taxon>Thermoanaerobacteraceae</taxon>
        <taxon>Thermoanaerobacter</taxon>
    </lineage>
</organism>
<dbReference type="PANTHER" id="PTHR11236">
    <property type="entry name" value="AMINOBENZOATE/ANTHRANILATE SYNTHASE"/>
    <property type="match status" value="1"/>
</dbReference>
<dbReference type="Proteomes" id="UP000029669">
    <property type="component" value="Chromosome"/>
</dbReference>
<dbReference type="PRINTS" id="PR00095">
    <property type="entry name" value="ANTSNTHASEI"/>
</dbReference>
<dbReference type="EC" id="2.6.1.85" evidence="1"/>